<feature type="compositionally biased region" description="Basic and acidic residues" evidence="1">
    <location>
        <begin position="145"/>
        <end position="157"/>
    </location>
</feature>
<dbReference type="PANTHER" id="PTHR35604:SF2">
    <property type="entry name" value="TRANSPOSASE INSH FOR INSERTION SEQUENCE ELEMENT IS5A-RELATED"/>
    <property type="match status" value="1"/>
</dbReference>
<dbReference type="NCBIfam" id="NF033551">
    <property type="entry name" value="transpos_IS1182"/>
    <property type="match status" value="1"/>
</dbReference>
<dbReference type="EMBL" id="RKRK01000002">
    <property type="protein sequence ID" value="RPF57706.1"/>
    <property type="molecule type" value="Genomic_DNA"/>
</dbReference>
<reference evidence="4 5" key="1">
    <citation type="submission" date="2018-11" db="EMBL/GenBank/DDBJ databases">
        <title>Genomic Encyclopedia of Type Strains, Phase IV (KMG-IV): sequencing the most valuable type-strain genomes for metagenomic binning, comparative biology and taxonomic classification.</title>
        <authorList>
            <person name="Goeker M."/>
        </authorList>
    </citation>
    <scope>NUCLEOTIDE SEQUENCE [LARGE SCALE GENOMIC DNA]</scope>
    <source>
        <strain evidence="4 5">DSM 29158</strain>
    </source>
</reference>
<organism evidence="4 5">
    <name type="scientific">Abyssicoccus albus</name>
    <dbReference type="NCBI Taxonomy" id="1817405"/>
    <lineage>
        <taxon>Bacteria</taxon>
        <taxon>Bacillati</taxon>
        <taxon>Bacillota</taxon>
        <taxon>Bacilli</taxon>
        <taxon>Bacillales</taxon>
        <taxon>Abyssicoccaceae</taxon>
    </lineage>
</organism>
<proteinExistence type="predicted"/>
<evidence type="ECO:0000313" key="4">
    <source>
        <dbReference type="EMBL" id="RPF57706.1"/>
    </source>
</evidence>
<gene>
    <name evidence="4" type="ORF">EDD62_0336</name>
</gene>
<name>A0A3N5BIP7_9BACL</name>
<dbReference type="InterPro" id="IPR002559">
    <property type="entry name" value="Transposase_11"/>
</dbReference>
<dbReference type="GO" id="GO:0003677">
    <property type="term" value="F:DNA binding"/>
    <property type="evidence" value="ECO:0007669"/>
    <property type="project" value="InterPro"/>
</dbReference>
<dbReference type="AlphaFoldDB" id="A0A3N5BIP7"/>
<feature type="domain" description="Transposase InsH N-terminal" evidence="3">
    <location>
        <begin position="18"/>
        <end position="106"/>
    </location>
</feature>
<keyword evidence="5" id="KW-1185">Reference proteome</keyword>
<dbReference type="Pfam" id="PF05598">
    <property type="entry name" value="DUF772"/>
    <property type="match status" value="1"/>
</dbReference>
<evidence type="ECO:0000259" key="2">
    <source>
        <dbReference type="Pfam" id="PF01609"/>
    </source>
</evidence>
<dbReference type="InterPro" id="IPR047629">
    <property type="entry name" value="IS1182_transpos"/>
</dbReference>
<evidence type="ECO:0000259" key="3">
    <source>
        <dbReference type="Pfam" id="PF05598"/>
    </source>
</evidence>
<protein>
    <submittedName>
        <fullName evidence="4">Transposase</fullName>
    </submittedName>
</protein>
<feature type="region of interest" description="Disordered" evidence="1">
    <location>
        <begin position="145"/>
        <end position="175"/>
    </location>
</feature>
<dbReference type="PANTHER" id="PTHR35604">
    <property type="entry name" value="TRANSPOSASE INSH FOR INSERTION SEQUENCE ELEMENT IS5A-RELATED"/>
    <property type="match status" value="1"/>
</dbReference>
<dbReference type="OrthoDB" id="5751230at2"/>
<accession>A0A3N5BIP7</accession>
<dbReference type="GO" id="GO:0006313">
    <property type="term" value="P:DNA transposition"/>
    <property type="evidence" value="ECO:0007669"/>
    <property type="project" value="InterPro"/>
</dbReference>
<dbReference type="GO" id="GO:0004803">
    <property type="term" value="F:transposase activity"/>
    <property type="evidence" value="ECO:0007669"/>
    <property type="project" value="InterPro"/>
</dbReference>
<dbReference type="Pfam" id="PF01609">
    <property type="entry name" value="DDE_Tnp_1"/>
    <property type="match status" value="1"/>
</dbReference>
<feature type="domain" description="Transposase IS4-like" evidence="2">
    <location>
        <begin position="138"/>
        <end position="433"/>
    </location>
</feature>
<comment type="caution">
    <text evidence="4">The sequence shown here is derived from an EMBL/GenBank/DDBJ whole genome shotgun (WGS) entry which is preliminary data.</text>
</comment>
<evidence type="ECO:0000256" key="1">
    <source>
        <dbReference type="SAM" id="MobiDB-lite"/>
    </source>
</evidence>
<dbReference type="InterPro" id="IPR008490">
    <property type="entry name" value="Transposase_InsH_N"/>
</dbReference>
<dbReference type="Proteomes" id="UP000277108">
    <property type="component" value="Unassembled WGS sequence"/>
</dbReference>
<evidence type="ECO:0000313" key="5">
    <source>
        <dbReference type="Proteomes" id="UP000277108"/>
    </source>
</evidence>
<sequence>MTIIRQESFFSIQELYDMAPTQKYAAIIAGIDLDMIYHAVMKQSRFGAPESVNHPATITAYLIRFVERIPTIKDLVRRLKNDIAFRMDCGFRVDDPVPSEATFSRLTTKLSDTDILEQAQASVIRQATDEGFISDGTVAIDATHVEARDQAPTEKATKPKPAPKKRGRKSKDERDQWLKAEAEKAANLPLYEKPIAAQLDAPLGDLRDDVPQDPKWGIKKNSEGKNVFWYGYKAHLAVGAASQYILQSLFSGGQLNDGKAAIPLLKGLEERLSLPNLRYQTMDAGYDYTPIYTQVHQMGQQSVIAYNRRNEPEPDGFNQHFAPTCVREHAYRYDSFDTQYETLKYTQPKECKDCPLVNEGVCQKVWKIKITKDLRRYTTPARGSKAWKTIFKRRTSVERVNAYLKEYFQLNNVRYRTGQRAKVHFDTVALIYNASKLAADRINAQLNAQNIA</sequence>
<dbReference type="RefSeq" id="WP_123807288.1">
    <property type="nucleotide sequence ID" value="NZ_RKRK01000002.1"/>
</dbReference>